<reference evidence="7" key="1">
    <citation type="journal article" date="2023" name="G3 (Bethesda)">
        <title>Whole genome assembly and annotation of the endangered Caribbean coral Acropora cervicornis.</title>
        <authorList>
            <person name="Selwyn J.D."/>
            <person name="Vollmer S.V."/>
        </authorList>
    </citation>
    <scope>NUCLEOTIDE SEQUENCE</scope>
    <source>
        <strain evidence="7">K2</strain>
    </source>
</reference>
<dbReference type="EMBL" id="JARQWQ010000008">
    <property type="protein sequence ID" value="KAK2570117.1"/>
    <property type="molecule type" value="Genomic_DNA"/>
</dbReference>
<feature type="transmembrane region" description="Helical" evidence="6">
    <location>
        <begin position="161"/>
        <end position="180"/>
    </location>
</feature>
<keyword evidence="4 6" id="KW-0472">Membrane</keyword>
<dbReference type="InterPro" id="IPR023271">
    <property type="entry name" value="Aquaporin-like"/>
</dbReference>
<evidence type="ECO:0000256" key="1">
    <source>
        <dbReference type="ARBA" id="ARBA00004141"/>
    </source>
</evidence>
<dbReference type="GO" id="GO:0005886">
    <property type="term" value="C:plasma membrane"/>
    <property type="evidence" value="ECO:0007669"/>
    <property type="project" value="TreeGrafter"/>
</dbReference>
<dbReference type="Gene3D" id="1.20.1080.10">
    <property type="entry name" value="Glycerol uptake facilitator protein"/>
    <property type="match status" value="1"/>
</dbReference>
<keyword evidence="5" id="KW-0813">Transport</keyword>
<evidence type="ECO:0000256" key="6">
    <source>
        <dbReference type="SAM" id="Phobius"/>
    </source>
</evidence>
<dbReference type="PRINTS" id="PR00783">
    <property type="entry name" value="MINTRINSICP"/>
</dbReference>
<evidence type="ECO:0000256" key="3">
    <source>
        <dbReference type="ARBA" id="ARBA00022989"/>
    </source>
</evidence>
<dbReference type="SUPFAM" id="SSF81338">
    <property type="entry name" value="Aquaporin-like"/>
    <property type="match status" value="1"/>
</dbReference>
<evidence type="ECO:0000256" key="5">
    <source>
        <dbReference type="RuleBase" id="RU000477"/>
    </source>
</evidence>
<gene>
    <name evidence="7" type="ORF">P5673_004869</name>
</gene>
<keyword evidence="2 5" id="KW-0812">Transmembrane</keyword>
<comment type="subcellular location">
    <subcellularLocation>
        <location evidence="1">Membrane</location>
        <topology evidence="1">Multi-pass membrane protein</topology>
    </subcellularLocation>
</comment>
<comment type="similarity">
    <text evidence="5">Belongs to the MIP/aquaporin (TC 1.A.8) family.</text>
</comment>
<dbReference type="PANTHER" id="PTHR19139">
    <property type="entry name" value="AQUAPORIN TRANSPORTER"/>
    <property type="match status" value="1"/>
</dbReference>
<accession>A0AAD9QZC1</accession>
<name>A0AAD9QZC1_ACRCE</name>
<evidence type="ECO:0000313" key="7">
    <source>
        <dbReference type="EMBL" id="KAK2570117.1"/>
    </source>
</evidence>
<proteinExistence type="inferred from homology"/>
<dbReference type="PROSITE" id="PS51257">
    <property type="entry name" value="PROKAR_LIPOPROTEIN"/>
    <property type="match status" value="1"/>
</dbReference>
<dbReference type="InterPro" id="IPR000425">
    <property type="entry name" value="MIP"/>
</dbReference>
<dbReference type="GO" id="GO:0015250">
    <property type="term" value="F:water channel activity"/>
    <property type="evidence" value="ECO:0007669"/>
    <property type="project" value="TreeGrafter"/>
</dbReference>
<dbReference type="Proteomes" id="UP001249851">
    <property type="component" value="Unassembled WGS sequence"/>
</dbReference>
<keyword evidence="8" id="KW-1185">Reference proteome</keyword>
<dbReference type="AlphaFoldDB" id="A0AAD9QZC1"/>
<organism evidence="7 8">
    <name type="scientific">Acropora cervicornis</name>
    <name type="common">Staghorn coral</name>
    <dbReference type="NCBI Taxonomy" id="6130"/>
    <lineage>
        <taxon>Eukaryota</taxon>
        <taxon>Metazoa</taxon>
        <taxon>Cnidaria</taxon>
        <taxon>Anthozoa</taxon>
        <taxon>Hexacorallia</taxon>
        <taxon>Scleractinia</taxon>
        <taxon>Astrocoeniina</taxon>
        <taxon>Acroporidae</taxon>
        <taxon>Acropora</taxon>
    </lineage>
</organism>
<feature type="transmembrane region" description="Helical" evidence="6">
    <location>
        <begin position="204"/>
        <end position="224"/>
    </location>
</feature>
<dbReference type="PANTHER" id="PTHR19139:SF284">
    <property type="entry name" value="AQUAPORIN"/>
    <property type="match status" value="1"/>
</dbReference>
<evidence type="ECO:0000256" key="4">
    <source>
        <dbReference type="ARBA" id="ARBA00023136"/>
    </source>
</evidence>
<feature type="transmembrane region" description="Helical" evidence="6">
    <location>
        <begin position="53"/>
        <end position="78"/>
    </location>
</feature>
<comment type="caution">
    <text evidence="7">The sequence shown here is derived from an EMBL/GenBank/DDBJ whole genome shotgun (WGS) entry which is preliminary data.</text>
</comment>
<evidence type="ECO:0000313" key="8">
    <source>
        <dbReference type="Proteomes" id="UP001249851"/>
    </source>
</evidence>
<protein>
    <submittedName>
        <fullName evidence="7">Aquaporin-4</fullName>
    </submittedName>
</protein>
<reference evidence="7" key="2">
    <citation type="journal article" date="2023" name="Science">
        <title>Genomic signatures of disease resistance in endangered staghorn corals.</title>
        <authorList>
            <person name="Vollmer S.V."/>
            <person name="Selwyn J.D."/>
            <person name="Despard B.A."/>
            <person name="Roesel C.L."/>
        </authorList>
    </citation>
    <scope>NUCLEOTIDE SEQUENCE</scope>
    <source>
        <strain evidence="7">K2</strain>
    </source>
</reference>
<feature type="transmembrane region" description="Helical" evidence="6">
    <location>
        <begin position="90"/>
        <end position="111"/>
    </location>
</feature>
<dbReference type="InterPro" id="IPR034294">
    <property type="entry name" value="Aquaporin_transptr"/>
</dbReference>
<evidence type="ECO:0000256" key="2">
    <source>
        <dbReference type="ARBA" id="ARBA00022692"/>
    </source>
</evidence>
<keyword evidence="3 6" id="KW-1133">Transmembrane helix</keyword>
<feature type="transmembrane region" description="Helical" evidence="6">
    <location>
        <begin position="7"/>
        <end position="33"/>
    </location>
</feature>
<dbReference type="Pfam" id="PF00230">
    <property type="entry name" value="MIP"/>
    <property type="match status" value="1"/>
</dbReference>
<feature type="transmembrane region" description="Helical" evidence="6">
    <location>
        <begin position="123"/>
        <end position="149"/>
    </location>
</feature>
<sequence length="280" mass="30175">MRRWTEALVVFVPCLVELVCTIFLVFLGCGSTLNWPQEETSPTVLTISLSFGFLYAFLGNISTLVSGGFFNPAITAALATIKTIPIKRAVCLIFAQLTGAVIGAGLLYFVVPDDNREYLGVTRVRSVSCLTGCGVEVLMTAALTLTVLLTSDGGQRTIDSSACMVIGTAVSVCHLFGYPISGCGINPVRSFGPAVIMNIWKNHWVYWVGPIIGAQLAAAIHHLINNFPVKTADELEVRGRQLKDKMEMPSFGLNISEHHPPIPTQVTTQGDSPSELATFL</sequence>